<evidence type="ECO:0000313" key="5">
    <source>
        <dbReference type="EMBL" id="MFC6145686.1"/>
    </source>
</evidence>
<dbReference type="InterPro" id="IPR011013">
    <property type="entry name" value="Gal_mutarotase_sf_dom"/>
</dbReference>
<dbReference type="Pfam" id="PF01263">
    <property type="entry name" value="Aldose_epim"/>
    <property type="match status" value="1"/>
</dbReference>
<dbReference type="EC" id="5.1.3.15" evidence="3"/>
<dbReference type="EMBL" id="JBHSQE010000001">
    <property type="protein sequence ID" value="MFC6145686.1"/>
    <property type="molecule type" value="Genomic_DNA"/>
</dbReference>
<dbReference type="InterPro" id="IPR025532">
    <property type="entry name" value="G6P_1-epimerase"/>
</dbReference>
<comment type="caution">
    <text evidence="5">The sequence shown here is derived from an EMBL/GenBank/DDBJ whole genome shotgun (WGS) entry which is preliminary data.</text>
</comment>
<protein>
    <recommendedName>
        <fullName evidence="3">glucose-6-phosphate 1-epimerase</fullName>
        <ecNumber evidence="3">5.1.3.15</ecNumber>
    </recommendedName>
</protein>
<accession>A0ABW1Q8T6</accession>
<dbReference type="Proteomes" id="UP001596244">
    <property type="component" value="Unassembled WGS sequence"/>
</dbReference>
<dbReference type="InterPro" id="IPR014718">
    <property type="entry name" value="GH-type_carb-bd"/>
</dbReference>
<evidence type="ECO:0000256" key="3">
    <source>
        <dbReference type="ARBA" id="ARBA00012083"/>
    </source>
</evidence>
<organism evidence="5 6">
    <name type="scientific">Corynebacterium nasicanis</name>
    <dbReference type="NCBI Taxonomy" id="1448267"/>
    <lineage>
        <taxon>Bacteria</taxon>
        <taxon>Bacillati</taxon>
        <taxon>Actinomycetota</taxon>
        <taxon>Actinomycetes</taxon>
        <taxon>Mycobacteriales</taxon>
        <taxon>Corynebacteriaceae</taxon>
        <taxon>Corynebacterium</taxon>
    </lineage>
</organism>
<evidence type="ECO:0000256" key="4">
    <source>
        <dbReference type="ARBA" id="ARBA00023235"/>
    </source>
</evidence>
<dbReference type="InterPro" id="IPR008183">
    <property type="entry name" value="Aldose_1/G6P_1-epimerase"/>
</dbReference>
<evidence type="ECO:0000256" key="2">
    <source>
        <dbReference type="ARBA" id="ARBA00005866"/>
    </source>
</evidence>
<comment type="catalytic activity">
    <reaction evidence="1">
        <text>alpha-D-glucose 6-phosphate = beta-D-glucose 6-phosphate</text>
        <dbReference type="Rhea" id="RHEA:16249"/>
        <dbReference type="ChEBI" id="CHEBI:58225"/>
        <dbReference type="ChEBI" id="CHEBI:58247"/>
        <dbReference type="EC" id="5.1.3.15"/>
    </reaction>
</comment>
<evidence type="ECO:0000313" key="6">
    <source>
        <dbReference type="Proteomes" id="UP001596244"/>
    </source>
</evidence>
<comment type="similarity">
    <text evidence="2">Belongs to the glucose-6-phosphate 1-epimerase family.</text>
</comment>
<keyword evidence="4" id="KW-0413">Isomerase</keyword>
<dbReference type="PIRSF" id="PIRSF016020">
    <property type="entry name" value="PHexose_mutarotase"/>
    <property type="match status" value="1"/>
</dbReference>
<dbReference type="PANTHER" id="PTHR11122:SF13">
    <property type="entry name" value="GLUCOSE-6-PHOSPHATE 1-EPIMERASE"/>
    <property type="match status" value="1"/>
</dbReference>
<gene>
    <name evidence="5" type="ORF">ACFPUZ_02520</name>
</gene>
<name>A0ABW1Q8T6_9CORY</name>
<dbReference type="PANTHER" id="PTHR11122">
    <property type="entry name" value="APOSPORY-ASSOCIATED PROTEIN C-RELATED"/>
    <property type="match status" value="1"/>
</dbReference>
<dbReference type="Gene3D" id="2.70.98.10">
    <property type="match status" value="1"/>
</dbReference>
<proteinExistence type="inferred from homology"/>
<dbReference type="SUPFAM" id="SSF74650">
    <property type="entry name" value="Galactose mutarotase-like"/>
    <property type="match status" value="1"/>
</dbReference>
<sequence length="254" mass="26763">MDDLLTAGRLCMSPAGAHLTSADTDLGELFYLSSTTGFPIRGGIPIIAPAFADLLPNQPRHGFARTSDWRVTTDGRGFSATLVNEGLHFDLAVQELSEGVRLSLSLSVRNESGSPRTVQLGFHPYFRVGHVEKVSVHGLEGVDAVDRVSAAASAQEGAVTVTGPYDRIFRASRTAVIDDPELGRRITVTAEGADSTVVWNPGAEAAASMADVGAGEWADFLCVEPALLGADLQGIELADGASRELAMTVTVEKL</sequence>
<reference evidence="6" key="1">
    <citation type="journal article" date="2019" name="Int. J. Syst. Evol. Microbiol.">
        <title>The Global Catalogue of Microorganisms (GCM) 10K type strain sequencing project: providing services to taxonomists for standard genome sequencing and annotation.</title>
        <authorList>
            <consortium name="The Broad Institute Genomics Platform"/>
            <consortium name="The Broad Institute Genome Sequencing Center for Infectious Disease"/>
            <person name="Wu L."/>
            <person name="Ma J."/>
        </authorList>
    </citation>
    <scope>NUCLEOTIDE SEQUENCE [LARGE SCALE GENOMIC DNA]</scope>
    <source>
        <strain evidence="6">CCUG 51943</strain>
    </source>
</reference>
<keyword evidence="6" id="KW-1185">Reference proteome</keyword>
<dbReference type="RefSeq" id="WP_376999556.1">
    <property type="nucleotide sequence ID" value="NZ_JBHSQE010000001.1"/>
</dbReference>
<evidence type="ECO:0000256" key="1">
    <source>
        <dbReference type="ARBA" id="ARBA00001096"/>
    </source>
</evidence>